<feature type="repeat" description="ANK" evidence="1">
    <location>
        <begin position="85"/>
        <end position="117"/>
    </location>
</feature>
<sequence>YISRIFLLILSKFFTSKIQKSTSEDKQDLETILWQEILLNEYAEANQRRRSKRIDNKRRREAFGRNSVNPTRPLSLSTIHRRNVYGENLLHRAVTHQDINLVRRIIKAGANVNAQDYAGLTALHIASVEGFYRIANLLLKAGADVNATQKEQITPLQDAVKEGHYEISLQTEESEPACANPQETSRKANASSFFSSSSNKLSSHQSQLSRASEQQTPKKSESTREETVIVHGTCKTRTGKKKKIRRNAAGETQLHTAARRGNVSLVKTLISSGICVNEQDYAGWTAIHEASNGGFTDVILELLKAGADVNSRSLCGVLPIHDAVCGNYLEVYFSFI</sequence>
<proteinExistence type="predicted"/>
<feature type="compositionally biased region" description="Basic and acidic residues" evidence="2">
    <location>
        <begin position="216"/>
        <end position="228"/>
    </location>
</feature>
<dbReference type="Gene3D" id="1.25.40.20">
    <property type="entry name" value="Ankyrin repeat-containing domain"/>
    <property type="match status" value="2"/>
</dbReference>
<evidence type="ECO:0000313" key="4">
    <source>
        <dbReference type="Proteomes" id="UP000694563"/>
    </source>
</evidence>
<evidence type="ECO:0000256" key="1">
    <source>
        <dbReference type="PROSITE-ProRule" id="PRU00023"/>
    </source>
</evidence>
<dbReference type="PANTHER" id="PTHR24176:SF14">
    <property type="entry name" value="ANKYRIN REPEAT DOMAIN-CONTAINING PROTEIN 31"/>
    <property type="match status" value="1"/>
</dbReference>
<dbReference type="PANTHER" id="PTHR24176">
    <property type="entry name" value="ANKYRIN REPEAT DOMAIN-CONTAINING PROTEIN 31-RELATED"/>
    <property type="match status" value="1"/>
</dbReference>
<dbReference type="InterPro" id="IPR002110">
    <property type="entry name" value="Ankyrin_rpt"/>
</dbReference>
<organism evidence="3 4">
    <name type="scientific">Catharus ustulatus</name>
    <name type="common">Russet-backed thrush</name>
    <name type="synonym">Hylocichla ustulatus</name>
    <dbReference type="NCBI Taxonomy" id="91951"/>
    <lineage>
        <taxon>Eukaryota</taxon>
        <taxon>Metazoa</taxon>
        <taxon>Chordata</taxon>
        <taxon>Craniata</taxon>
        <taxon>Vertebrata</taxon>
        <taxon>Euteleostomi</taxon>
        <taxon>Archelosauria</taxon>
        <taxon>Archosauria</taxon>
        <taxon>Dinosauria</taxon>
        <taxon>Saurischia</taxon>
        <taxon>Theropoda</taxon>
        <taxon>Coelurosauria</taxon>
        <taxon>Aves</taxon>
        <taxon>Neognathae</taxon>
        <taxon>Neoaves</taxon>
        <taxon>Telluraves</taxon>
        <taxon>Australaves</taxon>
        <taxon>Passeriformes</taxon>
        <taxon>Turdidae</taxon>
        <taxon>Catharus</taxon>
    </lineage>
</organism>
<dbReference type="PROSITE" id="PS50297">
    <property type="entry name" value="ANK_REP_REGION"/>
    <property type="match status" value="4"/>
</dbReference>
<reference evidence="3" key="1">
    <citation type="submission" date="2020-10" db="EMBL/GenBank/DDBJ databases">
        <title>Catharus ustulatus (Swainson's thrush) genome, bCatUst1, primary haplotype v2.</title>
        <authorList>
            <person name="Delmore K."/>
            <person name="Vafadar M."/>
            <person name="Formenti G."/>
            <person name="Chow W."/>
            <person name="Pelan S."/>
            <person name="Howe K."/>
            <person name="Rhie A."/>
            <person name="Mountcastle J."/>
            <person name="Haase B."/>
            <person name="Fedrigo O."/>
            <person name="Jarvis E.D."/>
        </authorList>
    </citation>
    <scope>NUCLEOTIDE SEQUENCE [LARGE SCALE GENOMIC DNA]</scope>
</reference>
<reference evidence="3" key="3">
    <citation type="submission" date="2025-09" db="UniProtKB">
        <authorList>
            <consortium name="Ensembl"/>
        </authorList>
    </citation>
    <scope>IDENTIFICATION</scope>
</reference>
<feature type="repeat" description="ANK" evidence="1">
    <location>
        <begin position="118"/>
        <end position="150"/>
    </location>
</feature>
<dbReference type="SUPFAM" id="SSF48403">
    <property type="entry name" value="Ankyrin repeat"/>
    <property type="match status" value="2"/>
</dbReference>
<evidence type="ECO:0000256" key="2">
    <source>
        <dbReference type="SAM" id="MobiDB-lite"/>
    </source>
</evidence>
<dbReference type="AlphaFoldDB" id="A0A8C3Y3N3"/>
<dbReference type="Proteomes" id="UP000694563">
    <property type="component" value="Chromosome Z"/>
</dbReference>
<feature type="region of interest" description="Disordered" evidence="2">
    <location>
        <begin position="171"/>
        <end position="229"/>
    </location>
</feature>
<dbReference type="SMART" id="SM00248">
    <property type="entry name" value="ANK"/>
    <property type="match status" value="4"/>
</dbReference>
<dbReference type="InterPro" id="IPR036770">
    <property type="entry name" value="Ankyrin_rpt-contain_sf"/>
</dbReference>
<feature type="compositionally biased region" description="Low complexity" evidence="2">
    <location>
        <begin position="187"/>
        <end position="209"/>
    </location>
</feature>
<dbReference type="Ensembl" id="ENSCUST00005013741.1">
    <property type="protein sequence ID" value="ENSCUSP00005013208.1"/>
    <property type="gene ID" value="ENSCUSG00005008485.1"/>
</dbReference>
<feature type="repeat" description="ANK" evidence="1">
    <location>
        <begin position="249"/>
        <end position="281"/>
    </location>
</feature>
<reference evidence="3" key="2">
    <citation type="submission" date="2025-08" db="UniProtKB">
        <authorList>
            <consortium name="Ensembl"/>
        </authorList>
    </citation>
    <scope>IDENTIFICATION</scope>
</reference>
<accession>A0A8C3Y3N3</accession>
<dbReference type="PRINTS" id="PR01415">
    <property type="entry name" value="ANKYRIN"/>
</dbReference>
<dbReference type="InterPro" id="IPR042334">
    <property type="entry name" value="ANKRD31"/>
</dbReference>
<dbReference type="Pfam" id="PF12796">
    <property type="entry name" value="Ank_2"/>
    <property type="match status" value="2"/>
</dbReference>
<feature type="repeat" description="ANK" evidence="1">
    <location>
        <begin position="282"/>
        <end position="314"/>
    </location>
</feature>
<keyword evidence="1" id="KW-0040">ANK repeat</keyword>
<keyword evidence="4" id="KW-1185">Reference proteome</keyword>
<dbReference type="PROSITE" id="PS50088">
    <property type="entry name" value="ANK_REPEAT"/>
    <property type="match status" value="4"/>
</dbReference>
<protein>
    <submittedName>
        <fullName evidence="3">Uncharacterized protein</fullName>
    </submittedName>
</protein>
<name>A0A8C3Y3N3_CATUS</name>
<evidence type="ECO:0000313" key="3">
    <source>
        <dbReference type="Ensembl" id="ENSCUSP00005013208.1"/>
    </source>
</evidence>